<evidence type="ECO:0000256" key="1">
    <source>
        <dbReference type="ARBA" id="ARBA00022527"/>
    </source>
</evidence>
<dbReference type="GO" id="GO:0005524">
    <property type="term" value="F:ATP binding"/>
    <property type="evidence" value="ECO:0007669"/>
    <property type="project" value="UniProtKB-UniRule"/>
</dbReference>
<sequence length="322" mass="36810">MTSARVEASSLIPDLTHQTIDDGRLKFMQRLGAGGYGVVYRAIDTTSPCTSSNPEPKEYAVKVVQKAKPNTRSWRYQRREISAHNTLKDHPHILTLHQVIEDDSYIYHVLEYCPGGDLFSAVLERGMLMGNDELVKKVFVQILDAVHFCHENGIYHRDLKLENIMCMNDEATEVVVGDFGICTDASTSNSFGCGSKCYLSPECIGKDFNYKRYSPKTGDVWSLGILLVSMLVGCIPWKYASTDDQWFLNFMAHEEYLFRTLPISRKANTLLRRILTFDPTIRISIPELREEILRMDTFFVDPDEFDCASRWAQGHRATSRRQ</sequence>
<dbReference type="PROSITE" id="PS00107">
    <property type="entry name" value="PROTEIN_KINASE_ATP"/>
    <property type="match status" value="1"/>
</dbReference>
<dbReference type="AlphaFoldDB" id="A0A165GKF8"/>
<dbReference type="Proteomes" id="UP000076871">
    <property type="component" value="Unassembled WGS sequence"/>
</dbReference>
<dbReference type="InterPro" id="IPR011009">
    <property type="entry name" value="Kinase-like_dom_sf"/>
</dbReference>
<dbReference type="OrthoDB" id="541276at2759"/>
<dbReference type="GO" id="GO:0005634">
    <property type="term" value="C:nucleus"/>
    <property type="evidence" value="ECO:0007669"/>
    <property type="project" value="TreeGrafter"/>
</dbReference>
<evidence type="ECO:0000256" key="4">
    <source>
        <dbReference type="ARBA" id="ARBA00022777"/>
    </source>
</evidence>
<dbReference type="FunCoup" id="A0A165GKF8">
    <property type="interactions" value="264"/>
</dbReference>
<evidence type="ECO:0000256" key="7">
    <source>
        <dbReference type="RuleBase" id="RU000304"/>
    </source>
</evidence>
<dbReference type="PANTHER" id="PTHR24345:SF91">
    <property type="entry name" value="SERINE_THREONINE-PROTEIN KINASE PLK4"/>
    <property type="match status" value="1"/>
</dbReference>
<feature type="binding site" evidence="6">
    <location>
        <position position="62"/>
    </location>
    <ligand>
        <name>ATP</name>
        <dbReference type="ChEBI" id="CHEBI:30616"/>
    </ligand>
</feature>
<evidence type="ECO:0000256" key="2">
    <source>
        <dbReference type="ARBA" id="ARBA00022679"/>
    </source>
</evidence>
<gene>
    <name evidence="9" type="ORF">LAESUDRAFT_426684</name>
</gene>
<comment type="similarity">
    <text evidence="7">Belongs to the protein kinase superfamily.</text>
</comment>
<evidence type="ECO:0000313" key="9">
    <source>
        <dbReference type="EMBL" id="KZT10476.1"/>
    </source>
</evidence>
<organism evidence="9 10">
    <name type="scientific">Laetiporus sulphureus 93-53</name>
    <dbReference type="NCBI Taxonomy" id="1314785"/>
    <lineage>
        <taxon>Eukaryota</taxon>
        <taxon>Fungi</taxon>
        <taxon>Dikarya</taxon>
        <taxon>Basidiomycota</taxon>
        <taxon>Agaricomycotina</taxon>
        <taxon>Agaricomycetes</taxon>
        <taxon>Polyporales</taxon>
        <taxon>Laetiporus</taxon>
    </lineage>
</organism>
<dbReference type="InterPro" id="IPR017441">
    <property type="entry name" value="Protein_kinase_ATP_BS"/>
</dbReference>
<evidence type="ECO:0000256" key="3">
    <source>
        <dbReference type="ARBA" id="ARBA00022741"/>
    </source>
</evidence>
<dbReference type="Pfam" id="PF00069">
    <property type="entry name" value="Pkinase"/>
    <property type="match status" value="1"/>
</dbReference>
<keyword evidence="10" id="KW-1185">Reference proteome</keyword>
<protein>
    <submittedName>
        <fullName evidence="9">Pkinase-domain-containing protein</fullName>
    </submittedName>
</protein>
<dbReference type="PANTHER" id="PTHR24345">
    <property type="entry name" value="SERINE/THREONINE-PROTEIN KINASE PLK"/>
    <property type="match status" value="1"/>
</dbReference>
<dbReference type="InterPro" id="IPR000719">
    <property type="entry name" value="Prot_kinase_dom"/>
</dbReference>
<keyword evidence="1 7" id="KW-0723">Serine/threonine-protein kinase</keyword>
<dbReference type="EMBL" id="KV427609">
    <property type="protein sequence ID" value="KZT10476.1"/>
    <property type="molecule type" value="Genomic_DNA"/>
</dbReference>
<reference evidence="9 10" key="1">
    <citation type="journal article" date="2016" name="Mol. Biol. Evol.">
        <title>Comparative Genomics of Early-Diverging Mushroom-Forming Fungi Provides Insights into the Origins of Lignocellulose Decay Capabilities.</title>
        <authorList>
            <person name="Nagy L.G."/>
            <person name="Riley R."/>
            <person name="Tritt A."/>
            <person name="Adam C."/>
            <person name="Daum C."/>
            <person name="Floudas D."/>
            <person name="Sun H."/>
            <person name="Yadav J.S."/>
            <person name="Pangilinan J."/>
            <person name="Larsson K.H."/>
            <person name="Matsuura K."/>
            <person name="Barry K."/>
            <person name="Labutti K."/>
            <person name="Kuo R."/>
            <person name="Ohm R.A."/>
            <person name="Bhattacharya S.S."/>
            <person name="Shirouzu T."/>
            <person name="Yoshinaga Y."/>
            <person name="Martin F.M."/>
            <person name="Grigoriev I.V."/>
            <person name="Hibbett D.S."/>
        </authorList>
    </citation>
    <scope>NUCLEOTIDE SEQUENCE [LARGE SCALE GENOMIC DNA]</scope>
    <source>
        <strain evidence="9 10">93-53</strain>
    </source>
</reference>
<dbReference type="RefSeq" id="XP_040768216.1">
    <property type="nucleotide sequence ID" value="XM_040902416.1"/>
</dbReference>
<keyword evidence="3 6" id="KW-0547">Nucleotide-binding</keyword>
<keyword evidence="2" id="KW-0808">Transferase</keyword>
<dbReference type="GO" id="GO:0004674">
    <property type="term" value="F:protein serine/threonine kinase activity"/>
    <property type="evidence" value="ECO:0007669"/>
    <property type="project" value="UniProtKB-KW"/>
</dbReference>
<dbReference type="SMART" id="SM00220">
    <property type="entry name" value="S_TKc"/>
    <property type="match status" value="1"/>
</dbReference>
<dbReference type="InParanoid" id="A0A165GKF8"/>
<evidence type="ECO:0000256" key="5">
    <source>
        <dbReference type="ARBA" id="ARBA00022840"/>
    </source>
</evidence>
<dbReference type="PROSITE" id="PS50011">
    <property type="entry name" value="PROTEIN_KINASE_DOM"/>
    <property type="match status" value="1"/>
</dbReference>
<proteinExistence type="inferred from homology"/>
<dbReference type="GeneID" id="63819447"/>
<dbReference type="STRING" id="1314785.A0A165GKF8"/>
<accession>A0A165GKF8</accession>
<dbReference type="InterPro" id="IPR008271">
    <property type="entry name" value="Ser/Thr_kinase_AS"/>
</dbReference>
<dbReference type="PROSITE" id="PS00108">
    <property type="entry name" value="PROTEIN_KINASE_ST"/>
    <property type="match status" value="1"/>
</dbReference>
<evidence type="ECO:0000259" key="8">
    <source>
        <dbReference type="PROSITE" id="PS50011"/>
    </source>
</evidence>
<feature type="domain" description="Protein kinase" evidence="8">
    <location>
        <begin position="25"/>
        <end position="299"/>
    </location>
</feature>
<evidence type="ECO:0000256" key="6">
    <source>
        <dbReference type="PROSITE-ProRule" id="PRU10141"/>
    </source>
</evidence>
<dbReference type="Gene3D" id="1.10.510.10">
    <property type="entry name" value="Transferase(Phosphotransferase) domain 1"/>
    <property type="match status" value="1"/>
</dbReference>
<keyword evidence="4 9" id="KW-0418">Kinase</keyword>
<name>A0A165GKF8_9APHY</name>
<evidence type="ECO:0000313" key="10">
    <source>
        <dbReference type="Proteomes" id="UP000076871"/>
    </source>
</evidence>
<dbReference type="SUPFAM" id="SSF56112">
    <property type="entry name" value="Protein kinase-like (PK-like)"/>
    <property type="match status" value="1"/>
</dbReference>
<keyword evidence="5 6" id="KW-0067">ATP-binding</keyword>